<sequence>MKILQNGIIGLLIGLSTSYVIITLGSVANPGSLISGQDLLRELLTAAIMGILIGIATLIFETGIVSFNVQLTLHFCFVTICVFVAGLVGSWFELSKWHTIWPVFLIEAIAYIIIWILLWLLTKREVDEINNLLQNRKRG</sequence>
<dbReference type="InterPro" id="IPR021560">
    <property type="entry name" value="DUF3021"/>
</dbReference>
<gene>
    <name evidence="2" type="ORF">C7Y47_12500</name>
</gene>
<evidence type="ECO:0000313" key="3">
    <source>
        <dbReference type="Proteomes" id="UP000317944"/>
    </source>
</evidence>
<feature type="transmembrane region" description="Helical" evidence="1">
    <location>
        <begin position="39"/>
        <end position="60"/>
    </location>
</feature>
<dbReference type="Proteomes" id="UP000317944">
    <property type="component" value="Unassembled WGS sequence"/>
</dbReference>
<protein>
    <submittedName>
        <fullName evidence="2">DUF3021 domain-containing protein</fullName>
    </submittedName>
</protein>
<keyword evidence="1" id="KW-0472">Membrane</keyword>
<feature type="transmembrane region" description="Helical" evidence="1">
    <location>
        <begin position="72"/>
        <end position="94"/>
    </location>
</feature>
<proteinExistence type="predicted"/>
<evidence type="ECO:0000313" key="2">
    <source>
        <dbReference type="EMBL" id="TQR32933.1"/>
    </source>
</evidence>
<accession>A0A544UIS3</accession>
<evidence type="ECO:0000256" key="1">
    <source>
        <dbReference type="SAM" id="Phobius"/>
    </source>
</evidence>
<keyword evidence="1" id="KW-0812">Transmembrane</keyword>
<dbReference type="Pfam" id="PF11457">
    <property type="entry name" value="DUF3021"/>
    <property type="match status" value="1"/>
</dbReference>
<dbReference type="OrthoDB" id="2739886at2"/>
<feature type="transmembrane region" description="Helical" evidence="1">
    <location>
        <begin position="100"/>
        <end position="121"/>
    </location>
</feature>
<comment type="caution">
    <text evidence="2">The sequence shown here is derived from an EMBL/GenBank/DDBJ whole genome shotgun (WGS) entry which is preliminary data.</text>
</comment>
<dbReference type="AlphaFoldDB" id="A0A544UIS3"/>
<dbReference type="RefSeq" id="WP_142509078.1">
    <property type="nucleotide sequence ID" value="NZ_SADV01000008.1"/>
</dbReference>
<dbReference type="EMBL" id="SADV01000008">
    <property type="protein sequence ID" value="TQR32933.1"/>
    <property type="molecule type" value="Genomic_DNA"/>
</dbReference>
<feature type="transmembrane region" description="Helical" evidence="1">
    <location>
        <begin position="7"/>
        <end position="27"/>
    </location>
</feature>
<reference evidence="2 3" key="1">
    <citation type="submission" date="2018-03" db="EMBL/GenBank/DDBJ databases">
        <title>Aerobic endospore-forming bacteria genome sequencing and assembly.</title>
        <authorList>
            <person name="Cavalcante D.A."/>
            <person name="Driks A."/>
            <person name="Putonti C."/>
            <person name="De-Souza M.T."/>
        </authorList>
    </citation>
    <scope>NUCLEOTIDE SEQUENCE [LARGE SCALE GENOMIC DNA]</scope>
    <source>
        <strain evidence="2 3">SDF0037</strain>
    </source>
</reference>
<keyword evidence="1" id="KW-1133">Transmembrane helix</keyword>
<name>A0A544UIS3_LYSSH</name>
<organism evidence="2 3">
    <name type="scientific">Lysinibacillus sphaericus</name>
    <name type="common">Bacillus sphaericus</name>
    <dbReference type="NCBI Taxonomy" id="1421"/>
    <lineage>
        <taxon>Bacteria</taxon>
        <taxon>Bacillati</taxon>
        <taxon>Bacillota</taxon>
        <taxon>Bacilli</taxon>
        <taxon>Bacillales</taxon>
        <taxon>Bacillaceae</taxon>
        <taxon>Lysinibacillus</taxon>
    </lineage>
</organism>